<evidence type="ECO:0000313" key="3">
    <source>
        <dbReference type="Proteomes" id="UP000092993"/>
    </source>
</evidence>
<name>A0A1C7M8U6_GRIFR</name>
<dbReference type="EMBL" id="LUGG01000007">
    <property type="protein sequence ID" value="OBZ73350.1"/>
    <property type="molecule type" value="Genomic_DNA"/>
</dbReference>
<feature type="region of interest" description="Disordered" evidence="1">
    <location>
        <begin position="24"/>
        <end position="48"/>
    </location>
</feature>
<gene>
    <name evidence="2" type="ORF">A0H81_07230</name>
</gene>
<reference evidence="2 3" key="1">
    <citation type="submission" date="2016-03" db="EMBL/GenBank/DDBJ databases">
        <title>Whole genome sequencing of Grifola frondosa 9006-11.</title>
        <authorList>
            <person name="Min B."/>
            <person name="Park H."/>
            <person name="Kim J.-G."/>
            <person name="Cho H."/>
            <person name="Oh Y.-L."/>
            <person name="Kong W.-S."/>
            <person name="Choi I.-G."/>
        </authorList>
    </citation>
    <scope>NUCLEOTIDE SEQUENCE [LARGE SCALE GENOMIC DNA]</scope>
    <source>
        <strain evidence="2 3">9006-11</strain>
    </source>
</reference>
<organism evidence="2 3">
    <name type="scientific">Grifola frondosa</name>
    <name type="common">Maitake</name>
    <name type="synonym">Polyporus frondosus</name>
    <dbReference type="NCBI Taxonomy" id="5627"/>
    <lineage>
        <taxon>Eukaryota</taxon>
        <taxon>Fungi</taxon>
        <taxon>Dikarya</taxon>
        <taxon>Basidiomycota</taxon>
        <taxon>Agaricomycotina</taxon>
        <taxon>Agaricomycetes</taxon>
        <taxon>Polyporales</taxon>
        <taxon>Grifolaceae</taxon>
        <taxon>Grifola</taxon>
    </lineage>
</organism>
<comment type="caution">
    <text evidence="2">The sequence shown here is derived from an EMBL/GenBank/DDBJ whole genome shotgun (WGS) entry which is preliminary data.</text>
</comment>
<sequence>MDEYGFAPDVAGVPGCDRRATAPFPKVRPSYVNQGQISSSQADGLSRPTHTSSTLLLFGAAHAPVFASAAQPATWHRCAPPPSPKKAASLPLRRAWSREACTIMKRGELIGRNLQ</sequence>
<dbReference type="AlphaFoldDB" id="A0A1C7M8U6"/>
<protein>
    <submittedName>
        <fullName evidence="2">Uncharacterized protein</fullName>
    </submittedName>
</protein>
<evidence type="ECO:0000256" key="1">
    <source>
        <dbReference type="SAM" id="MobiDB-lite"/>
    </source>
</evidence>
<evidence type="ECO:0000313" key="2">
    <source>
        <dbReference type="EMBL" id="OBZ73350.1"/>
    </source>
</evidence>
<accession>A0A1C7M8U6</accession>
<proteinExistence type="predicted"/>
<keyword evidence="3" id="KW-1185">Reference proteome</keyword>
<dbReference type="Proteomes" id="UP000092993">
    <property type="component" value="Unassembled WGS sequence"/>
</dbReference>
<feature type="compositionally biased region" description="Polar residues" evidence="1">
    <location>
        <begin position="31"/>
        <end position="48"/>
    </location>
</feature>